<reference evidence="3" key="1">
    <citation type="submission" date="2015-07" db="EMBL/GenBank/DDBJ databases">
        <title>Draft Genome Sequence of Oceanobacillus picturae Heshi-B3 that Was Isolated from Fermented Rice Bran with Aging Salted Mackerel, Which Was Named Heshiko as Traditional Fermented Seafood in Japan.</title>
        <authorList>
            <person name="Akuzawa S."/>
            <person name="Nakagawa J."/>
            <person name="Kanekatsu T."/>
            <person name="Kanesaki Y."/>
            <person name="Suzuki T."/>
        </authorList>
    </citation>
    <scope>NUCLEOTIDE SEQUENCE [LARGE SCALE GENOMIC DNA]</scope>
    <source>
        <strain evidence="3">Heshi-B3</strain>
    </source>
</reference>
<evidence type="ECO:0000256" key="1">
    <source>
        <dbReference type="SAM" id="Coils"/>
    </source>
</evidence>
<dbReference type="RefSeq" id="WP_058949563.1">
    <property type="nucleotide sequence ID" value="NZ_BBXV01000012.1"/>
</dbReference>
<gene>
    <name evidence="2" type="ORF">OPHB3_0916</name>
</gene>
<keyword evidence="2" id="KW-0689">Ribosomal protein</keyword>
<dbReference type="GO" id="GO:0005840">
    <property type="term" value="C:ribosome"/>
    <property type="evidence" value="ECO:0007669"/>
    <property type="project" value="UniProtKB-KW"/>
</dbReference>
<proteinExistence type="predicted"/>
<dbReference type="AlphaFoldDB" id="A0A0U9H3E6"/>
<dbReference type="EMBL" id="BBXV01000012">
    <property type="protein sequence ID" value="GAQ16991.1"/>
    <property type="molecule type" value="Genomic_DNA"/>
</dbReference>
<keyword evidence="2" id="KW-0687">Ribonucleoprotein</keyword>
<name>A0A0U9H3E6_9BACI</name>
<protein>
    <submittedName>
        <fullName evidence="2">50S ribosomal protein L32e</fullName>
    </submittedName>
</protein>
<dbReference type="Proteomes" id="UP000052946">
    <property type="component" value="Unassembled WGS sequence"/>
</dbReference>
<accession>A0A0U9H3E6</accession>
<comment type="caution">
    <text evidence="2">The sequence shown here is derived from an EMBL/GenBank/DDBJ whole genome shotgun (WGS) entry which is preliminary data.</text>
</comment>
<dbReference type="OrthoDB" id="2704409at2"/>
<keyword evidence="1" id="KW-0175">Coiled coil</keyword>
<evidence type="ECO:0000313" key="2">
    <source>
        <dbReference type="EMBL" id="GAQ16991.1"/>
    </source>
</evidence>
<evidence type="ECO:0000313" key="3">
    <source>
        <dbReference type="Proteomes" id="UP000052946"/>
    </source>
</evidence>
<feature type="coiled-coil region" evidence="1">
    <location>
        <begin position="8"/>
        <end position="42"/>
    </location>
</feature>
<reference evidence="2 3" key="2">
    <citation type="journal article" date="2016" name="Genome Announc.">
        <title>Draft Genome Sequence of Oceanobacillus picturae Heshi-B3, Isolated from Fermented Rice Bran in a Traditional Japanese Seafood Dish.</title>
        <authorList>
            <person name="Akuzawa S."/>
            <person name="Nagaoka J."/>
            <person name="Kanekatsu M."/>
            <person name="Kanesaki Y."/>
            <person name="Suzuki T."/>
        </authorList>
    </citation>
    <scope>NUCLEOTIDE SEQUENCE [LARGE SCALE GENOMIC DNA]</scope>
    <source>
        <strain evidence="2 3">Heshi-B3</strain>
    </source>
</reference>
<organism evidence="2 3">
    <name type="scientific">Oceanobacillus picturae</name>
    <dbReference type="NCBI Taxonomy" id="171693"/>
    <lineage>
        <taxon>Bacteria</taxon>
        <taxon>Bacillati</taxon>
        <taxon>Bacillota</taxon>
        <taxon>Bacilli</taxon>
        <taxon>Bacillales</taxon>
        <taxon>Bacillaceae</taxon>
        <taxon>Oceanobacillus</taxon>
    </lineage>
</organism>
<sequence>MNNAEIVSEEDVKRYDILNKQKKELEQEMNRLKKKFHTYLDEELGKDKAGEISRGHYELKRQIRSSIAYETDLTIKKLEEANLQDFVLIEKKPDTEKLEAAIKLGLVEKEMFEECKKIKSTQAIVVKEV</sequence>